<comment type="caution">
    <text evidence="2">The sequence shown here is derived from an EMBL/GenBank/DDBJ whole genome shotgun (WGS) entry which is preliminary data.</text>
</comment>
<dbReference type="InterPro" id="IPR015946">
    <property type="entry name" value="KH_dom-like_a/b"/>
</dbReference>
<organism evidence="2 3">
    <name type="scientific">Arthrobacter gallicola</name>
    <dbReference type="NCBI Taxonomy" id="2762225"/>
    <lineage>
        <taxon>Bacteria</taxon>
        <taxon>Bacillati</taxon>
        <taxon>Actinomycetota</taxon>
        <taxon>Actinomycetes</taxon>
        <taxon>Micrococcales</taxon>
        <taxon>Micrococcaceae</taxon>
        <taxon>Arthrobacter</taxon>
    </lineage>
</organism>
<name>A0ABR8UU04_9MICC</name>
<dbReference type="SUPFAM" id="SSF82784">
    <property type="entry name" value="OsmC-like"/>
    <property type="match status" value="1"/>
</dbReference>
<dbReference type="InterPro" id="IPR019953">
    <property type="entry name" value="OHR"/>
</dbReference>
<proteinExistence type="inferred from homology"/>
<dbReference type="PANTHER" id="PTHR33797">
    <property type="entry name" value="ORGANIC HYDROPEROXIDE RESISTANCE PROTEIN-LIKE"/>
    <property type="match status" value="1"/>
</dbReference>
<dbReference type="EMBL" id="JACSQD010000004">
    <property type="protein sequence ID" value="MBD7995706.1"/>
    <property type="molecule type" value="Genomic_DNA"/>
</dbReference>
<dbReference type="Proteomes" id="UP000609874">
    <property type="component" value="Unassembled WGS sequence"/>
</dbReference>
<keyword evidence="3" id="KW-1185">Reference proteome</keyword>
<dbReference type="Pfam" id="PF02566">
    <property type="entry name" value="OsmC"/>
    <property type="match status" value="1"/>
</dbReference>
<dbReference type="Gene3D" id="2.20.25.10">
    <property type="match status" value="1"/>
</dbReference>
<dbReference type="InterPro" id="IPR003718">
    <property type="entry name" value="OsmC/Ohr_fam"/>
</dbReference>
<evidence type="ECO:0000256" key="1">
    <source>
        <dbReference type="ARBA" id="ARBA00007378"/>
    </source>
</evidence>
<dbReference type="PANTHER" id="PTHR33797:SF2">
    <property type="entry name" value="ORGANIC HYDROPEROXIDE RESISTANCE PROTEIN-LIKE"/>
    <property type="match status" value="1"/>
</dbReference>
<dbReference type="Gene3D" id="3.30.300.20">
    <property type="match status" value="1"/>
</dbReference>
<comment type="similarity">
    <text evidence="1">Belongs to the OsmC/Ohr family.</text>
</comment>
<protein>
    <submittedName>
        <fullName evidence="2">Organic hydroperoxide resistance protein</fullName>
    </submittedName>
</protein>
<dbReference type="NCBIfam" id="TIGR03561">
    <property type="entry name" value="organ_hyd_perox"/>
    <property type="match status" value="1"/>
</dbReference>
<dbReference type="InterPro" id="IPR036102">
    <property type="entry name" value="OsmC/Ohrsf"/>
</dbReference>
<accession>A0ABR8UU04</accession>
<gene>
    <name evidence="2" type="ORF">H9639_10390</name>
</gene>
<sequence>MSALYTAVATATGEGRDGAARTSDGLLEVDLTVPKEMGGAGGATNPEQLFAVGYAACFHSALKLVARRAKVTISDSAVTAEVSINPTEEGGFQLAVALHAEMSGVEQAMADKLVEEAHQVCPYSNATRGNIEVEVDAVVG</sequence>
<evidence type="ECO:0000313" key="2">
    <source>
        <dbReference type="EMBL" id="MBD7995706.1"/>
    </source>
</evidence>
<dbReference type="RefSeq" id="WP_191808015.1">
    <property type="nucleotide sequence ID" value="NZ_JACSQD010000004.1"/>
</dbReference>
<reference evidence="2 3" key="1">
    <citation type="submission" date="2020-08" db="EMBL/GenBank/DDBJ databases">
        <title>A Genomic Blueprint of the Chicken Gut Microbiome.</title>
        <authorList>
            <person name="Gilroy R."/>
            <person name="Ravi A."/>
            <person name="Getino M."/>
            <person name="Pursley I."/>
            <person name="Horton D.L."/>
            <person name="Alikhan N.-F."/>
            <person name="Baker D."/>
            <person name="Gharbi K."/>
            <person name="Hall N."/>
            <person name="Watson M."/>
            <person name="Adriaenssens E.M."/>
            <person name="Foster-Nyarko E."/>
            <person name="Jarju S."/>
            <person name="Secka A."/>
            <person name="Antonio M."/>
            <person name="Oren A."/>
            <person name="Chaudhuri R."/>
            <person name="La Ragione R.M."/>
            <person name="Hildebrand F."/>
            <person name="Pallen M.J."/>
        </authorList>
    </citation>
    <scope>NUCLEOTIDE SEQUENCE [LARGE SCALE GENOMIC DNA]</scope>
    <source>
        <strain evidence="2 3">Sa2CUA1</strain>
    </source>
</reference>
<evidence type="ECO:0000313" key="3">
    <source>
        <dbReference type="Proteomes" id="UP000609874"/>
    </source>
</evidence>